<reference evidence="5 6" key="1">
    <citation type="submission" date="2018-01" db="EMBL/GenBank/DDBJ databases">
        <title>Denitrification phenotypes of diverse strains of Pseudomonas stutzeri.</title>
        <authorList>
            <person name="Milligan D.A."/>
            <person name="Bergaust L."/>
            <person name="Bakken L.R."/>
            <person name="Frostegard A."/>
        </authorList>
    </citation>
    <scope>NUCLEOTIDE SEQUENCE [LARGE SCALE GENOMIC DNA]</scope>
    <source>
        <strain evidence="5 6">28a3</strain>
    </source>
</reference>
<dbReference type="InterPro" id="IPR052158">
    <property type="entry name" value="INH-QAR"/>
</dbReference>
<gene>
    <name evidence="5" type="ORF">CXL00_00605</name>
</gene>
<dbReference type="Pfam" id="PF12833">
    <property type="entry name" value="HTH_18"/>
    <property type="match status" value="1"/>
</dbReference>
<keyword evidence="2" id="KW-0238">DNA-binding</keyword>
<dbReference type="EMBL" id="POUW01000001">
    <property type="protein sequence ID" value="PNG07604.1"/>
    <property type="molecule type" value="Genomic_DNA"/>
</dbReference>
<name>A0A2N8SYP0_STUST</name>
<dbReference type="PROSITE" id="PS00041">
    <property type="entry name" value="HTH_ARAC_FAMILY_1"/>
    <property type="match status" value="1"/>
</dbReference>
<dbReference type="Gene3D" id="3.40.50.880">
    <property type="match status" value="1"/>
</dbReference>
<keyword evidence="1" id="KW-0805">Transcription regulation</keyword>
<dbReference type="PANTHER" id="PTHR43130:SF3">
    <property type="entry name" value="HTH-TYPE TRANSCRIPTIONAL REGULATOR RV1931C"/>
    <property type="match status" value="1"/>
</dbReference>
<dbReference type="SMART" id="SM00342">
    <property type="entry name" value="HTH_ARAC"/>
    <property type="match status" value="1"/>
</dbReference>
<evidence type="ECO:0000313" key="5">
    <source>
        <dbReference type="EMBL" id="PNG07604.1"/>
    </source>
</evidence>
<evidence type="ECO:0000256" key="1">
    <source>
        <dbReference type="ARBA" id="ARBA00023015"/>
    </source>
</evidence>
<evidence type="ECO:0000313" key="6">
    <source>
        <dbReference type="Proteomes" id="UP000235897"/>
    </source>
</evidence>
<dbReference type="InterPro" id="IPR018062">
    <property type="entry name" value="HTH_AraC-typ_CS"/>
</dbReference>
<evidence type="ECO:0000256" key="3">
    <source>
        <dbReference type="ARBA" id="ARBA00023163"/>
    </source>
</evidence>
<dbReference type="Pfam" id="PF01965">
    <property type="entry name" value="DJ-1_PfpI"/>
    <property type="match status" value="1"/>
</dbReference>
<dbReference type="PANTHER" id="PTHR43130">
    <property type="entry name" value="ARAC-FAMILY TRANSCRIPTIONAL REGULATOR"/>
    <property type="match status" value="1"/>
</dbReference>
<dbReference type="SUPFAM" id="SSF52317">
    <property type="entry name" value="Class I glutamine amidotransferase-like"/>
    <property type="match status" value="1"/>
</dbReference>
<dbReference type="InterPro" id="IPR002818">
    <property type="entry name" value="DJ-1/PfpI"/>
</dbReference>
<dbReference type="SUPFAM" id="SSF46689">
    <property type="entry name" value="Homeodomain-like"/>
    <property type="match status" value="2"/>
</dbReference>
<dbReference type="CDD" id="cd03136">
    <property type="entry name" value="GATase1_AraC_ArgR_like"/>
    <property type="match status" value="1"/>
</dbReference>
<comment type="caution">
    <text evidence="5">The sequence shown here is derived from an EMBL/GenBank/DDBJ whole genome shotgun (WGS) entry which is preliminary data.</text>
</comment>
<dbReference type="InterPro" id="IPR018060">
    <property type="entry name" value="HTH_AraC"/>
</dbReference>
<evidence type="ECO:0000259" key="4">
    <source>
        <dbReference type="PROSITE" id="PS01124"/>
    </source>
</evidence>
<dbReference type="Gene3D" id="1.10.10.60">
    <property type="entry name" value="Homeodomain-like"/>
    <property type="match status" value="1"/>
</dbReference>
<dbReference type="GO" id="GO:0009893">
    <property type="term" value="P:positive regulation of metabolic process"/>
    <property type="evidence" value="ECO:0007669"/>
    <property type="project" value="UniProtKB-ARBA"/>
</dbReference>
<dbReference type="AlphaFoldDB" id="A0A2N8SYP0"/>
<dbReference type="GO" id="GO:0003700">
    <property type="term" value="F:DNA-binding transcription factor activity"/>
    <property type="evidence" value="ECO:0007669"/>
    <property type="project" value="InterPro"/>
</dbReference>
<dbReference type="GO" id="GO:0043565">
    <property type="term" value="F:sequence-specific DNA binding"/>
    <property type="evidence" value="ECO:0007669"/>
    <property type="project" value="InterPro"/>
</dbReference>
<sequence length="346" mass="38236">MRSSFESVLKNKNLAHLDRVSRGGGMTPLRRVAFVLRENFSMMAFTGAVDALITANLMSAEPLYDVLVVGGAEEVVVSDLGIAISADCRLAELKEKEQQLIVVCGGFRVRLQADPLLRTKLRSADTAGANLGGLWNGAYFLAEAGLLDGYDCAFHPDGRAMMAELFPKVRLSNRAYVLDRERIGCAGANSSLGMMLEVLKRDCGESLVNAVDEVLSCDKMKEVMDVSVVAVDYNPTLPQHLKLALELMHNNIEEPLTVNEIAACVKISRRQLERLFFRHVNATPSRYYLELRLTRARQLLQQTNKSLTDIAVASGFVSSSHFRRCFREFFDVAPGRFRAGAQGASR</sequence>
<evidence type="ECO:0000256" key="2">
    <source>
        <dbReference type="ARBA" id="ARBA00023125"/>
    </source>
</evidence>
<keyword evidence="3" id="KW-0804">Transcription</keyword>
<protein>
    <submittedName>
        <fullName evidence="5">AraC family transcriptional regulator</fullName>
    </submittedName>
</protein>
<proteinExistence type="predicted"/>
<accession>A0A2N8SYP0</accession>
<feature type="domain" description="HTH araC/xylS-type" evidence="4">
    <location>
        <begin position="242"/>
        <end position="340"/>
    </location>
</feature>
<dbReference type="RefSeq" id="WP_102845753.1">
    <property type="nucleotide sequence ID" value="NZ_JAMOIG010000008.1"/>
</dbReference>
<organism evidence="5 6">
    <name type="scientific">Stutzerimonas stutzeri</name>
    <name type="common">Pseudomonas stutzeri</name>
    <dbReference type="NCBI Taxonomy" id="316"/>
    <lineage>
        <taxon>Bacteria</taxon>
        <taxon>Pseudomonadati</taxon>
        <taxon>Pseudomonadota</taxon>
        <taxon>Gammaproteobacteria</taxon>
        <taxon>Pseudomonadales</taxon>
        <taxon>Pseudomonadaceae</taxon>
        <taxon>Stutzerimonas</taxon>
    </lineage>
</organism>
<dbReference type="Proteomes" id="UP000235897">
    <property type="component" value="Unassembled WGS sequence"/>
</dbReference>
<dbReference type="InterPro" id="IPR009057">
    <property type="entry name" value="Homeodomain-like_sf"/>
</dbReference>
<dbReference type="OrthoDB" id="9803764at2"/>
<dbReference type="InterPro" id="IPR029062">
    <property type="entry name" value="Class_I_gatase-like"/>
</dbReference>
<dbReference type="PROSITE" id="PS01124">
    <property type="entry name" value="HTH_ARAC_FAMILY_2"/>
    <property type="match status" value="1"/>
</dbReference>